<keyword evidence="4 5" id="KW-0067">ATP-binding</keyword>
<feature type="domain" description="FATC" evidence="8">
    <location>
        <begin position="2218"/>
        <end position="2250"/>
    </location>
</feature>
<proteinExistence type="inferred from homology"/>
<dbReference type="eggNOG" id="KOG0891">
    <property type="taxonomic scope" value="Eukaryota"/>
</dbReference>
<dbReference type="EMBL" id="DS114278">
    <property type="protein sequence ID" value="EAX88702.1"/>
    <property type="molecule type" value="Genomic_DNA"/>
</dbReference>
<dbReference type="InterPro" id="IPR018936">
    <property type="entry name" value="PI3/4_kinase_CS"/>
</dbReference>
<dbReference type="SMART" id="SM01343">
    <property type="entry name" value="FATC"/>
    <property type="match status" value="1"/>
</dbReference>
<dbReference type="Pfam" id="PF02259">
    <property type="entry name" value="FAT"/>
    <property type="match status" value="1"/>
</dbReference>
<dbReference type="EC" id="2.7.11.1" evidence="5"/>
<dbReference type="SMART" id="SM01346">
    <property type="entry name" value="DUF3385"/>
    <property type="match status" value="1"/>
</dbReference>
<keyword evidence="3 5" id="KW-0418">Kinase</keyword>
<dbReference type="Pfam" id="PF11865">
    <property type="entry name" value="mTOR_dom"/>
    <property type="match status" value="1"/>
</dbReference>
<dbReference type="InterPro" id="IPR036940">
    <property type="entry name" value="PI3/4_kinase_cat_sf"/>
</dbReference>
<dbReference type="VEuPathDB" id="TrichDB:TVAG_294080"/>
<dbReference type="GO" id="GO:0016242">
    <property type="term" value="P:negative regulation of macroautophagy"/>
    <property type="evidence" value="ECO:0000318"/>
    <property type="project" value="GO_Central"/>
</dbReference>
<dbReference type="InterPro" id="IPR024585">
    <property type="entry name" value="mTOR_dom"/>
</dbReference>
<evidence type="ECO:0000313" key="9">
    <source>
        <dbReference type="EMBL" id="EAX88702.1"/>
    </source>
</evidence>
<dbReference type="RefSeq" id="XP_001301632.1">
    <property type="nucleotide sequence ID" value="XM_001301631.1"/>
</dbReference>
<feature type="domain" description="FAT" evidence="7">
    <location>
        <begin position="1328"/>
        <end position="1745"/>
    </location>
</feature>
<dbReference type="Pfam" id="PF02260">
    <property type="entry name" value="FATC"/>
    <property type="match status" value="1"/>
</dbReference>
<dbReference type="PROSITE" id="PS51189">
    <property type="entry name" value="FAT"/>
    <property type="match status" value="1"/>
</dbReference>
<dbReference type="GO" id="GO:0005524">
    <property type="term" value="F:ATP binding"/>
    <property type="evidence" value="ECO:0007669"/>
    <property type="project" value="UniProtKB-KW"/>
</dbReference>
<dbReference type="SUPFAM" id="SSF48371">
    <property type="entry name" value="ARM repeat"/>
    <property type="match status" value="1"/>
</dbReference>
<dbReference type="STRING" id="5722.A2G2C3"/>
<dbReference type="CDD" id="cd05169">
    <property type="entry name" value="PIKKc_TOR"/>
    <property type="match status" value="1"/>
</dbReference>
<comment type="similarity">
    <text evidence="5">Belongs to the PI3/PI4-kinase family.</text>
</comment>
<dbReference type="PROSITE" id="PS51190">
    <property type="entry name" value="FATC"/>
    <property type="match status" value="1"/>
</dbReference>
<dbReference type="Pfam" id="PF00454">
    <property type="entry name" value="PI3_PI4_kinase"/>
    <property type="match status" value="1"/>
</dbReference>
<keyword evidence="10" id="KW-1185">Reference proteome</keyword>
<keyword evidence="5" id="KW-0723">Serine/threonine-protein kinase</keyword>
<dbReference type="KEGG" id="tva:4746363"/>
<reference evidence="9" key="1">
    <citation type="submission" date="2006-10" db="EMBL/GenBank/DDBJ databases">
        <authorList>
            <person name="Amadeo P."/>
            <person name="Zhao Q."/>
            <person name="Wortman J."/>
            <person name="Fraser-Liggett C."/>
            <person name="Carlton J."/>
        </authorList>
    </citation>
    <scope>NUCLEOTIDE SEQUENCE</scope>
    <source>
        <strain evidence="9">G3</strain>
    </source>
</reference>
<comment type="catalytic activity">
    <reaction evidence="5">
        <text>L-threonyl-[protein] + ATP = O-phospho-L-threonyl-[protein] + ADP + H(+)</text>
        <dbReference type="Rhea" id="RHEA:46608"/>
        <dbReference type="Rhea" id="RHEA-COMP:11060"/>
        <dbReference type="Rhea" id="RHEA-COMP:11605"/>
        <dbReference type="ChEBI" id="CHEBI:15378"/>
        <dbReference type="ChEBI" id="CHEBI:30013"/>
        <dbReference type="ChEBI" id="CHEBI:30616"/>
        <dbReference type="ChEBI" id="CHEBI:61977"/>
        <dbReference type="ChEBI" id="CHEBI:456216"/>
        <dbReference type="EC" id="2.7.11.1"/>
    </reaction>
</comment>
<dbReference type="Gene3D" id="3.30.1010.10">
    <property type="entry name" value="Phosphatidylinositol 3-kinase Catalytic Subunit, Chain A, domain 4"/>
    <property type="match status" value="1"/>
</dbReference>
<sequence length="2250" mass="261580">MTNVNAQNIFEILDKVNYKDWKRKRQKTISIFGKSLLALSDNEISNTFNLLEEKIKSIGNQSEIDLSRCLLTISVIHYFRRSIEHLNLYFPTVIKWANTKNINIAQMFAKFFYYIIIDTENFQQFLSQILSLVNDMLSPENKDMYYINAFLILYQLAKIDSINILNVTIKHMQDITTAVCSNNKVLRLVGEKLFKIHLRMLPDEISSRFATDKFNLCIQMLKQWKNRQSIVPVLLGHALFKSVPSPLSADSVFEVLYDILPNINFETQIYWYKFIKTIAKAKYNQFSPEITKFILDNLKNSMENIQFMHIYLKVLRVLVHKLSESVLIYNKIVDILISVLQNQELRVEYYLVYDIAEKLLVKFPNHELDYIFFINPQPTTQFINLLKLQPKVFTSMTDILRSWIILGMSTENSSEDSTILAIHILLNFGIALFPNIQGVLDQIMLIGRSLNDKVRMQAINAIYLLDPKHSSRFILQFALYDPSKDIRLQAVRYLKPEDFDDVNQIICLLSDRSLNVCVESLPLISSVYNNNPILFESEIFNFINNYITTYMPLLDFQKLAKACKQLPHLVSNFKSICSPIAPKIIWLCTSILLGNTKIADFTQIEHDLDTKLFNPDDLNKYQIPDASFCTDILDKGTYWHQAFIITHGKRIDSRNTSLFDTLSVLSDFAVPFILQIYPIFQKYFNSSHSPSLYISALKCLKSMTISMECKFKFTTLFPDLLPSLLNLIASSNNDEVATLILKVIGTIGTPDTIPMQNFLGKQQPSSQLHMTHPSFFADFTLNSLVSLLSKSQSLSVFQAITSILANSTNYLMKYLETILSEFRSALEADLDSHNLFQQLEIVVYSCGWNTAPYIDQFIEICKKHLLEIDCLNLCITISFQLRSGSVNFCSSLFPSVLAQLNNQNIEIIKKLLKFATFCTLFQRQSIQALVSSITKNFFSQTNPSTKQRTKPAIKYLTMIIQHYTMHNCGVQIANIAFRQLKHSQAQEVLQLILNLCLFADLDIEYVEKEALNCGVTIPHLIDVKKLVELSHPIIEQVLFVQNFEPHIKVSRIKSNIITSPDIKVNIFENLKTPYYNQMEKWLNEMEYPAITNSPNVSIRTCSFLLNQYKDFQHDLFPVAFLTCWINEPLESRKKFSEIIEQSLIKFDSSNIGKTLSQLVTVLDRYGMPFLIPDSILSTASNSAALSLYQIERSLISNRKQATMTNIERLLSFNTRIGRIETARSLLNKHQINESGKWLEKLGEWEKALNVHLKSNTPKTDSLVRCYANLEQWEKVRQLNISFEKMTREEKVARSKWFAYAYLHSKDIEISKKYIEYVDKNDDILSIIILSLFYISCEDYKTAEMTIERGFRTLIKDKSIYNGTDINMAHKYLIASQHFVELYECILFKEKKSQKVPKIWSNRLENYTEDSDAWKKLIDIRLLVLRPEDNVESCRKMISVLRKERKWRMIDSYLRRLESVYNFPIIILERIKINWLKGEKTKSLKQIDHFSKILSLKSQEEFLQSINEELDDENLQIQFLLNFSNQKTSQNLQNYQTLQTLQNNLQNLPKNLQTLQNFSIQNYQNFLKNWDIDDIFRCKVLRLSANWRYNLYKSNSNEINLKEVIDLFEKCVSLNEKDYLSWAGLAYSCSRFLSHETNEIRQNYAIIAIKGFLKASKLNPSSSLQYLCQVFSIFVQYFESFPLPDEIKNELLSLDSSMVFKIIPQIIVHVTNSSTIVRSIVEEIITKFSQNNFEAVVYPLSVISKDKSNEKSLIASEVMTKLSFPHSLQYKDFSLFIDGMIKSAVCWCERWINSLNSLSSIKNIDEILKNIGNMFNESNDELCEFDKSLKNFHKKLIERSQLFYQQLMKGDKSYMNPLWEMLQNLMKDIQMKMNEIDAIYLSKISEELAEKFNFLISVPGTYKIQKNLLYLYHIEERLELFNTLTHPRLLIVVDNQGNRHKFLLKGNEDLRLDQRIMQLFSLVNSLIKTNRSTRAHNVNISMYDVVPFAPNTGLISWVNGADTVLQIVNDFRTLKNRQNSIEKTVFHEYTSLRNNTLNGLQLLEIHDEICRKTNADELRESFWVWSDFPSTWVQITRNFTLSTALMSVEGYIIGLGDRHLRNIMVQQHTGTVIHIDFGECFESASNRILFPEKVPFRMTRLFQNALEGGNVDGIFRIACEDYMYLMRENVSPVIAMLEVFVHEPIFSSKSQFKNHHSILTRVSQKILGTDSEYGGDETKEMEVPQHVANLIKAATDRSRYCRHYQGWQPYL</sequence>
<dbReference type="InterPro" id="IPR026683">
    <property type="entry name" value="TOR_cat"/>
</dbReference>
<dbReference type="SMART" id="SM00146">
    <property type="entry name" value="PI3Kc"/>
    <property type="match status" value="1"/>
</dbReference>
<dbReference type="GO" id="GO:0038201">
    <property type="term" value="C:TOR complex"/>
    <property type="evidence" value="ECO:0000318"/>
    <property type="project" value="GO_Central"/>
</dbReference>
<dbReference type="InterPro" id="IPR011009">
    <property type="entry name" value="Kinase-like_dom_sf"/>
</dbReference>
<keyword evidence="1 5" id="KW-0808">Transferase</keyword>
<keyword evidence="2 5" id="KW-0547">Nucleotide-binding</keyword>
<dbReference type="InterPro" id="IPR003151">
    <property type="entry name" value="PIK-rel_kinase_FAT"/>
</dbReference>
<evidence type="ECO:0000256" key="4">
    <source>
        <dbReference type="ARBA" id="ARBA00022840"/>
    </source>
</evidence>
<dbReference type="PANTHER" id="PTHR11139">
    <property type="entry name" value="ATAXIA TELANGIECTASIA MUTATED ATM -RELATED"/>
    <property type="match status" value="1"/>
</dbReference>
<dbReference type="GO" id="GO:0031929">
    <property type="term" value="P:TOR signaling"/>
    <property type="evidence" value="ECO:0000318"/>
    <property type="project" value="GO_Central"/>
</dbReference>
<evidence type="ECO:0000259" key="6">
    <source>
        <dbReference type="PROSITE" id="PS50290"/>
    </source>
</evidence>
<dbReference type="PROSITE" id="PS50290">
    <property type="entry name" value="PI3_4_KINASE_3"/>
    <property type="match status" value="1"/>
</dbReference>
<dbReference type="InterPro" id="IPR000403">
    <property type="entry name" value="PI3/4_kinase_cat_dom"/>
</dbReference>
<dbReference type="InterPro" id="IPR014009">
    <property type="entry name" value="PIK_FAT"/>
</dbReference>
<evidence type="ECO:0000256" key="2">
    <source>
        <dbReference type="ARBA" id="ARBA00022741"/>
    </source>
</evidence>
<dbReference type="GO" id="GO:0005634">
    <property type="term" value="C:nucleus"/>
    <property type="evidence" value="ECO:0000318"/>
    <property type="project" value="GO_Central"/>
</dbReference>
<dbReference type="SUPFAM" id="SSF56112">
    <property type="entry name" value="Protein kinase-like (PK-like)"/>
    <property type="match status" value="1"/>
</dbReference>
<organism evidence="9 10">
    <name type="scientific">Trichomonas vaginalis (strain ATCC PRA-98 / G3)</name>
    <dbReference type="NCBI Taxonomy" id="412133"/>
    <lineage>
        <taxon>Eukaryota</taxon>
        <taxon>Metamonada</taxon>
        <taxon>Parabasalia</taxon>
        <taxon>Trichomonadida</taxon>
        <taxon>Trichomonadidae</taxon>
        <taxon>Trichomonas</taxon>
    </lineage>
</organism>
<evidence type="ECO:0000259" key="8">
    <source>
        <dbReference type="PROSITE" id="PS51190"/>
    </source>
</evidence>
<dbReference type="PROSITE" id="PS00916">
    <property type="entry name" value="PI3_4_KINASE_2"/>
    <property type="match status" value="1"/>
</dbReference>
<reference evidence="9" key="2">
    <citation type="journal article" date="2007" name="Science">
        <title>Draft genome sequence of the sexually transmitted pathogen Trichomonas vaginalis.</title>
        <authorList>
            <person name="Carlton J.M."/>
            <person name="Hirt R.P."/>
            <person name="Silva J.C."/>
            <person name="Delcher A.L."/>
            <person name="Schatz M."/>
            <person name="Zhao Q."/>
            <person name="Wortman J.R."/>
            <person name="Bidwell S.L."/>
            <person name="Alsmark U.C.M."/>
            <person name="Besteiro S."/>
            <person name="Sicheritz-Ponten T."/>
            <person name="Noel C.J."/>
            <person name="Dacks J.B."/>
            <person name="Foster P.G."/>
            <person name="Simillion C."/>
            <person name="Van de Peer Y."/>
            <person name="Miranda-Saavedra D."/>
            <person name="Barton G.J."/>
            <person name="Westrop G.D."/>
            <person name="Mueller S."/>
            <person name="Dessi D."/>
            <person name="Fiori P.L."/>
            <person name="Ren Q."/>
            <person name="Paulsen I."/>
            <person name="Zhang H."/>
            <person name="Bastida-Corcuera F.D."/>
            <person name="Simoes-Barbosa A."/>
            <person name="Brown M.T."/>
            <person name="Hayes R.D."/>
            <person name="Mukherjee M."/>
            <person name="Okumura C.Y."/>
            <person name="Schneider R."/>
            <person name="Smith A.J."/>
            <person name="Vanacova S."/>
            <person name="Villalvazo M."/>
            <person name="Haas B.J."/>
            <person name="Pertea M."/>
            <person name="Feldblyum T.V."/>
            <person name="Utterback T.R."/>
            <person name="Shu C.L."/>
            <person name="Osoegawa K."/>
            <person name="de Jong P.J."/>
            <person name="Hrdy I."/>
            <person name="Horvathova L."/>
            <person name="Zubacova Z."/>
            <person name="Dolezal P."/>
            <person name="Malik S.B."/>
            <person name="Logsdon J.M. Jr."/>
            <person name="Henze K."/>
            <person name="Gupta A."/>
            <person name="Wang C.C."/>
            <person name="Dunne R.L."/>
            <person name="Upcroft J.A."/>
            <person name="Upcroft P."/>
            <person name="White O."/>
            <person name="Salzberg S.L."/>
            <person name="Tang P."/>
            <person name="Chiu C.-H."/>
            <person name="Lee Y.-S."/>
            <person name="Embley T.M."/>
            <person name="Coombs G.H."/>
            <person name="Mottram J.C."/>
            <person name="Tachezy J."/>
            <person name="Fraser-Liggett C.M."/>
            <person name="Johnson P.J."/>
        </authorList>
    </citation>
    <scope>NUCLEOTIDE SEQUENCE [LARGE SCALE GENOMIC DNA]</scope>
    <source>
        <strain evidence="9">G3</strain>
    </source>
</reference>
<dbReference type="VEuPathDB" id="TrichDB:TVAGG3_0541920"/>
<dbReference type="InterPro" id="IPR016024">
    <property type="entry name" value="ARM-type_fold"/>
</dbReference>
<dbReference type="Gene3D" id="1.10.1070.11">
    <property type="entry name" value="Phosphatidylinositol 3-/4-kinase, catalytic domain"/>
    <property type="match status" value="1"/>
</dbReference>
<protein>
    <recommendedName>
        <fullName evidence="5">Serine/threonine-protein kinase TOR</fullName>
        <ecNumber evidence="5">2.7.11.1</ecNumber>
    </recommendedName>
</protein>
<dbReference type="Proteomes" id="UP000001542">
    <property type="component" value="Unassembled WGS sequence"/>
</dbReference>
<gene>
    <name evidence="9" type="ORF">TVAG_294080</name>
</gene>
<dbReference type="OrthoDB" id="10065496at2759"/>
<dbReference type="InterPro" id="IPR003152">
    <property type="entry name" value="FATC_dom"/>
</dbReference>
<dbReference type="SMR" id="A2G2C3"/>
<accession>A2G2C3</accession>
<name>A2G2C3_TRIV3</name>
<dbReference type="FunFam" id="3.30.1010.10:FF:000025">
    <property type="entry name" value="PIKK family atypical protein kinase"/>
    <property type="match status" value="1"/>
</dbReference>
<evidence type="ECO:0000313" key="10">
    <source>
        <dbReference type="Proteomes" id="UP000001542"/>
    </source>
</evidence>
<evidence type="ECO:0000259" key="7">
    <source>
        <dbReference type="PROSITE" id="PS51189"/>
    </source>
</evidence>
<dbReference type="InParanoid" id="A2G2C3"/>
<dbReference type="PANTHER" id="PTHR11139:SF9">
    <property type="entry name" value="SERINE_THREONINE-PROTEIN KINASE MTOR"/>
    <property type="match status" value="1"/>
</dbReference>
<evidence type="ECO:0000256" key="5">
    <source>
        <dbReference type="RuleBase" id="RU364109"/>
    </source>
</evidence>
<feature type="domain" description="PI3K/PI4K catalytic" evidence="6">
    <location>
        <begin position="1913"/>
        <end position="2242"/>
    </location>
</feature>
<dbReference type="FunFam" id="1.10.1070.11:FF:000064">
    <property type="entry name" value="PIKK family atypical protein kinase"/>
    <property type="match status" value="1"/>
</dbReference>
<evidence type="ECO:0000256" key="1">
    <source>
        <dbReference type="ARBA" id="ARBA00022679"/>
    </source>
</evidence>
<dbReference type="GO" id="GO:0005737">
    <property type="term" value="C:cytoplasm"/>
    <property type="evidence" value="ECO:0000318"/>
    <property type="project" value="GO_Central"/>
</dbReference>
<dbReference type="InterPro" id="IPR050517">
    <property type="entry name" value="DDR_Repair_Kinase"/>
</dbReference>
<dbReference type="GO" id="GO:0004674">
    <property type="term" value="F:protein serine/threonine kinase activity"/>
    <property type="evidence" value="ECO:0000318"/>
    <property type="project" value="GO_Central"/>
</dbReference>
<evidence type="ECO:0000256" key="3">
    <source>
        <dbReference type="ARBA" id="ARBA00022777"/>
    </source>
</evidence>